<sequence length="407" mass="46284">MADPQENAYGFVDSFNADETPDREGIEHYKALAIQTVDDIQETLLSVYNFVPCHEPIEAFNQVQVRTEHLDKLLSDLVPTVRRHVAALSEAVLDLSDHPNESISRLKLVAGVVPALGSTWGQLSSCLRTAHPGRMYARWTRHDKYFKDRKAFRTGELQQRIFASAQAILDFFACSRAAIGRLGNLSDDQPQERPAVLKQTAACLKSIDRVAELINTSELDIIQDHWQSSITDSMNDSLDRLLQFVSAHSHQVDSPQSRLKDPNLAGLMMVIIKLERLFFTKLSRILTDKRIFAMVTDLSSRELYKLSLFTHSVSRRISDIVDVLCEDNLRGEPLHTSLAAIEDATTYLLIFPNIIFPTIREVFVPLRHDPDQPSPVIYFKAWFYQWNNHLFLAIRNFFEAAGLAVDF</sequence>
<dbReference type="PANTHER" id="PTHR33069:SF3">
    <property type="entry name" value="DYNEIN HEAVY CHAIN TAIL DOMAIN-CONTAINING PROTEIN"/>
    <property type="match status" value="1"/>
</dbReference>
<keyword evidence="3" id="KW-1185">Reference proteome</keyword>
<organism evidence="1">
    <name type="scientific">Puccinia triticina (isolate 1-1 / race 1 (BBBD))</name>
    <name type="common">Brown leaf rust fungus</name>
    <dbReference type="NCBI Taxonomy" id="630390"/>
    <lineage>
        <taxon>Eukaryota</taxon>
        <taxon>Fungi</taxon>
        <taxon>Dikarya</taxon>
        <taxon>Basidiomycota</taxon>
        <taxon>Pucciniomycotina</taxon>
        <taxon>Pucciniomycetes</taxon>
        <taxon>Pucciniales</taxon>
        <taxon>Pucciniaceae</taxon>
        <taxon>Puccinia</taxon>
    </lineage>
</organism>
<reference evidence="2 3" key="3">
    <citation type="journal article" date="2017" name="G3 (Bethesda)">
        <title>Comparative analysis highlights variable genome content of wheat rusts and divergence of the mating loci.</title>
        <authorList>
            <person name="Cuomo C.A."/>
            <person name="Bakkeren G."/>
            <person name="Khalil H.B."/>
            <person name="Panwar V."/>
            <person name="Joly D."/>
            <person name="Linning R."/>
            <person name="Sakthikumar S."/>
            <person name="Song X."/>
            <person name="Adiconis X."/>
            <person name="Fan L."/>
            <person name="Goldberg J.M."/>
            <person name="Levin J.Z."/>
            <person name="Young S."/>
            <person name="Zeng Q."/>
            <person name="Anikster Y."/>
            <person name="Bruce M."/>
            <person name="Wang M."/>
            <person name="Yin C."/>
            <person name="McCallum B."/>
            <person name="Szabo L.J."/>
            <person name="Hulbert S."/>
            <person name="Chen X."/>
            <person name="Fellers J.P."/>
        </authorList>
    </citation>
    <scope>NUCLEOTIDE SEQUENCE</scope>
    <source>
        <strain evidence="3">Isolate 1-1 / race 1 (BBBD)</strain>
        <strain evidence="2">isolate 1-1 / race 1 (BBBD)</strain>
    </source>
</reference>
<evidence type="ECO:0000313" key="2">
    <source>
        <dbReference type="EnsemblFungi" id="PTTG_26008-t43_1-p1"/>
    </source>
</evidence>
<accession>A0A180GYK9</accession>
<dbReference type="EnsemblFungi" id="PTTG_26008-t43_1">
    <property type="protein sequence ID" value="PTTG_26008-t43_1-p1"/>
    <property type="gene ID" value="PTTG_26008"/>
</dbReference>
<dbReference type="Proteomes" id="UP000005240">
    <property type="component" value="Unassembled WGS sequence"/>
</dbReference>
<proteinExistence type="predicted"/>
<dbReference type="EMBL" id="ADAS02000012">
    <property type="protein sequence ID" value="OAV97591.1"/>
    <property type="molecule type" value="Genomic_DNA"/>
</dbReference>
<reference evidence="1" key="1">
    <citation type="submission" date="2009-11" db="EMBL/GenBank/DDBJ databases">
        <authorList>
            <consortium name="The Broad Institute Genome Sequencing Platform"/>
            <person name="Ward D."/>
            <person name="Feldgarden M."/>
            <person name="Earl A."/>
            <person name="Young S.K."/>
            <person name="Zeng Q."/>
            <person name="Koehrsen M."/>
            <person name="Alvarado L."/>
            <person name="Berlin A."/>
            <person name="Bochicchio J."/>
            <person name="Borenstein D."/>
            <person name="Chapman S.B."/>
            <person name="Chen Z."/>
            <person name="Engels R."/>
            <person name="Freedman E."/>
            <person name="Gellesch M."/>
            <person name="Goldberg J."/>
            <person name="Griggs A."/>
            <person name="Gujja S."/>
            <person name="Heilman E."/>
            <person name="Heiman D."/>
            <person name="Hepburn T."/>
            <person name="Howarth C."/>
            <person name="Jen D."/>
            <person name="Larson L."/>
            <person name="Lewis B."/>
            <person name="Mehta T."/>
            <person name="Park D."/>
            <person name="Pearson M."/>
            <person name="Roberts A."/>
            <person name="Saif S."/>
            <person name="Shea T."/>
            <person name="Shenoy N."/>
            <person name="Sisk P."/>
            <person name="Stolte C."/>
            <person name="Sykes S."/>
            <person name="Thomson T."/>
            <person name="Walk T."/>
            <person name="White J."/>
            <person name="Yandava C."/>
            <person name="Izard J."/>
            <person name="Baranova O.V."/>
            <person name="Blanton J.M."/>
            <person name="Tanner A.C."/>
            <person name="Dewhirst F.E."/>
            <person name="Haas B."/>
            <person name="Nusbaum C."/>
            <person name="Birren B."/>
        </authorList>
    </citation>
    <scope>NUCLEOTIDE SEQUENCE [LARGE SCALE GENOMIC DNA]</scope>
    <source>
        <strain evidence="1">1-1 BBBD Race 1</strain>
    </source>
</reference>
<evidence type="ECO:0000313" key="3">
    <source>
        <dbReference type="Proteomes" id="UP000005240"/>
    </source>
</evidence>
<reference evidence="1" key="2">
    <citation type="submission" date="2016-05" db="EMBL/GenBank/DDBJ databases">
        <title>Comparative analysis highlights variable genome content of wheat rusts and divergence of the mating loci.</title>
        <authorList>
            <person name="Cuomo C.A."/>
            <person name="Bakkeren G."/>
            <person name="Szabo L."/>
            <person name="Khalil H."/>
            <person name="Joly D."/>
            <person name="Goldberg J."/>
            <person name="Young S."/>
            <person name="Zeng Q."/>
            <person name="Fellers J."/>
        </authorList>
    </citation>
    <scope>NUCLEOTIDE SEQUENCE [LARGE SCALE GENOMIC DNA]</scope>
    <source>
        <strain evidence="1">1-1 BBBD Race 1</strain>
    </source>
</reference>
<dbReference type="VEuPathDB" id="FungiDB:PTTG_26008"/>
<dbReference type="AlphaFoldDB" id="A0A180GYK9"/>
<dbReference type="PANTHER" id="PTHR33069">
    <property type="entry name" value="CHROMOSOME 7, WHOLE GENOME SHOTGUN SEQUENCE-RELATED"/>
    <property type="match status" value="1"/>
</dbReference>
<gene>
    <name evidence="1" type="ORF">PTTG_26008</name>
</gene>
<name>A0A180GYK9_PUCT1</name>
<reference evidence="2" key="4">
    <citation type="submission" date="2025-05" db="UniProtKB">
        <authorList>
            <consortium name="EnsemblFungi"/>
        </authorList>
    </citation>
    <scope>IDENTIFICATION</scope>
    <source>
        <strain evidence="2">isolate 1-1 / race 1 (BBBD)</strain>
    </source>
</reference>
<protein>
    <submittedName>
        <fullName evidence="1 2">Uncharacterized protein</fullName>
    </submittedName>
</protein>
<evidence type="ECO:0000313" key="1">
    <source>
        <dbReference type="EMBL" id="OAV97591.1"/>
    </source>
</evidence>